<organism evidence="1">
    <name type="scientific">marine sediment metagenome</name>
    <dbReference type="NCBI Taxonomy" id="412755"/>
    <lineage>
        <taxon>unclassified sequences</taxon>
        <taxon>metagenomes</taxon>
        <taxon>ecological metagenomes</taxon>
    </lineage>
</organism>
<evidence type="ECO:0000313" key="1">
    <source>
        <dbReference type="EMBL" id="GAF81027.1"/>
    </source>
</evidence>
<name>X0SYP3_9ZZZZ</name>
<dbReference type="AlphaFoldDB" id="X0SYP3"/>
<proteinExistence type="predicted"/>
<sequence length="77" mass="9093">MHQKDKVFQIGELRTIISSQVLRRILSQRKGYLQTRVNMYVREQNLASAYGTLCKLDDVDKFVDIIQAEYEKLTKEK</sequence>
<protein>
    <submittedName>
        <fullName evidence="1">Uncharacterized protein</fullName>
    </submittedName>
</protein>
<gene>
    <name evidence="1" type="ORF">S01H1_06425</name>
</gene>
<dbReference type="EMBL" id="BARS01003318">
    <property type="protein sequence ID" value="GAF81027.1"/>
    <property type="molecule type" value="Genomic_DNA"/>
</dbReference>
<accession>X0SYP3</accession>
<comment type="caution">
    <text evidence="1">The sequence shown here is derived from an EMBL/GenBank/DDBJ whole genome shotgun (WGS) entry which is preliminary data.</text>
</comment>
<reference evidence="1" key="1">
    <citation type="journal article" date="2014" name="Front. Microbiol.">
        <title>High frequency of phylogenetically diverse reductive dehalogenase-homologous genes in deep subseafloor sedimentary metagenomes.</title>
        <authorList>
            <person name="Kawai M."/>
            <person name="Futagami T."/>
            <person name="Toyoda A."/>
            <person name="Takaki Y."/>
            <person name="Nishi S."/>
            <person name="Hori S."/>
            <person name="Arai W."/>
            <person name="Tsubouchi T."/>
            <person name="Morono Y."/>
            <person name="Uchiyama I."/>
            <person name="Ito T."/>
            <person name="Fujiyama A."/>
            <person name="Inagaki F."/>
            <person name="Takami H."/>
        </authorList>
    </citation>
    <scope>NUCLEOTIDE SEQUENCE</scope>
    <source>
        <strain evidence="1">Expedition CK06-06</strain>
    </source>
</reference>